<gene>
    <name evidence="2" type="ORF">OG699_35695</name>
</gene>
<organism evidence="2">
    <name type="scientific">Streptomyces sp. NBC_01393</name>
    <dbReference type="NCBI Taxonomy" id="2903851"/>
    <lineage>
        <taxon>Bacteria</taxon>
        <taxon>Bacillati</taxon>
        <taxon>Actinomycetota</taxon>
        <taxon>Actinomycetes</taxon>
        <taxon>Kitasatosporales</taxon>
        <taxon>Streptomycetaceae</taxon>
        <taxon>Streptomyces</taxon>
    </lineage>
</organism>
<dbReference type="GO" id="GO:0003723">
    <property type="term" value="F:RNA binding"/>
    <property type="evidence" value="ECO:0007669"/>
    <property type="project" value="InterPro"/>
</dbReference>
<dbReference type="SUPFAM" id="SSF52172">
    <property type="entry name" value="CheY-like"/>
    <property type="match status" value="1"/>
</dbReference>
<feature type="domain" description="ANTAR" evidence="1">
    <location>
        <begin position="9"/>
        <end position="70"/>
    </location>
</feature>
<dbReference type="AlphaFoldDB" id="A0AAU3I8A3"/>
<sequence length="101" mass="11467">MEERVEGLVEELQGENAQLHEAMRSHAVVDQAIGVVLAIGHLTPEQGWDVLREISQRTNIKLRHVSELIIDWARTGKLCTDVRTELERQLAQYTQPPQSEA</sequence>
<dbReference type="InterPro" id="IPR011006">
    <property type="entry name" value="CheY-like_superfamily"/>
</dbReference>
<dbReference type="PROSITE" id="PS50921">
    <property type="entry name" value="ANTAR"/>
    <property type="match status" value="1"/>
</dbReference>
<proteinExistence type="predicted"/>
<dbReference type="PIRSF" id="PIRSF010636">
    <property type="entry name" value="ANTAR_solo"/>
    <property type="match status" value="1"/>
</dbReference>
<dbReference type="InterPro" id="IPR036388">
    <property type="entry name" value="WH-like_DNA-bd_sf"/>
</dbReference>
<dbReference type="Gene3D" id="1.10.10.10">
    <property type="entry name" value="Winged helix-like DNA-binding domain superfamily/Winged helix DNA-binding domain"/>
    <property type="match status" value="1"/>
</dbReference>
<accession>A0AAU3I8A3</accession>
<dbReference type="Pfam" id="PF03861">
    <property type="entry name" value="ANTAR"/>
    <property type="match status" value="1"/>
</dbReference>
<dbReference type="EMBL" id="CP109546">
    <property type="protein sequence ID" value="WTZ12848.1"/>
    <property type="molecule type" value="Genomic_DNA"/>
</dbReference>
<name>A0AAU3I8A3_9ACTN</name>
<evidence type="ECO:0000313" key="2">
    <source>
        <dbReference type="EMBL" id="WTZ12848.1"/>
    </source>
</evidence>
<protein>
    <submittedName>
        <fullName evidence="2">ANTAR domain-containing protein</fullName>
    </submittedName>
</protein>
<reference evidence="2" key="1">
    <citation type="submission" date="2022-10" db="EMBL/GenBank/DDBJ databases">
        <title>The complete genomes of actinobacterial strains from the NBC collection.</title>
        <authorList>
            <person name="Joergensen T.S."/>
            <person name="Alvarez Arevalo M."/>
            <person name="Sterndorff E.B."/>
            <person name="Faurdal D."/>
            <person name="Vuksanovic O."/>
            <person name="Mourched A.-S."/>
            <person name="Charusanti P."/>
            <person name="Shaw S."/>
            <person name="Blin K."/>
            <person name="Weber T."/>
        </authorList>
    </citation>
    <scope>NUCLEOTIDE SEQUENCE</scope>
    <source>
        <strain evidence="2">NBC_01393</strain>
    </source>
</reference>
<dbReference type="InterPro" id="IPR005561">
    <property type="entry name" value="ANTAR"/>
</dbReference>
<dbReference type="InterPro" id="IPR024189">
    <property type="entry name" value="ANTAR_transcrpt_antiterm_reg"/>
</dbReference>
<dbReference type="SMART" id="SM01012">
    <property type="entry name" value="ANTAR"/>
    <property type="match status" value="1"/>
</dbReference>
<evidence type="ECO:0000259" key="1">
    <source>
        <dbReference type="PROSITE" id="PS50921"/>
    </source>
</evidence>